<dbReference type="InterPro" id="IPR043130">
    <property type="entry name" value="CDP-OH_PTrfase_TM_dom"/>
</dbReference>
<feature type="region of interest" description="Disordered" evidence="6">
    <location>
        <begin position="426"/>
        <end position="459"/>
    </location>
</feature>
<dbReference type="PROSITE" id="PS00379">
    <property type="entry name" value="CDP_ALCOHOL_P_TRANSF"/>
    <property type="match status" value="1"/>
</dbReference>
<evidence type="ECO:0000256" key="1">
    <source>
        <dbReference type="ARBA" id="ARBA00004370"/>
    </source>
</evidence>
<keyword evidence="7" id="KW-1133">Transmembrane helix</keyword>
<evidence type="ECO:0000256" key="4">
    <source>
        <dbReference type="ARBA" id="ARBA00023136"/>
    </source>
</evidence>
<proteinExistence type="inferred from homology"/>
<organism evidence="8 9">
    <name type="scientific">Triparma laevis f. longispina</name>
    <dbReference type="NCBI Taxonomy" id="1714387"/>
    <lineage>
        <taxon>Eukaryota</taxon>
        <taxon>Sar</taxon>
        <taxon>Stramenopiles</taxon>
        <taxon>Ochrophyta</taxon>
        <taxon>Bolidophyceae</taxon>
        <taxon>Parmales</taxon>
        <taxon>Triparmaceae</taxon>
        <taxon>Triparma</taxon>
    </lineage>
</organism>
<dbReference type="Gene3D" id="1.20.120.1760">
    <property type="match status" value="1"/>
</dbReference>
<comment type="subcellular location">
    <subcellularLocation>
        <location evidence="1">Membrane</location>
    </subcellularLocation>
</comment>
<evidence type="ECO:0000256" key="5">
    <source>
        <dbReference type="RuleBase" id="RU003750"/>
    </source>
</evidence>
<dbReference type="AlphaFoldDB" id="A0A9W7C1D7"/>
<dbReference type="PIRSF" id="PIRSF015665">
    <property type="entry name" value="CHOPT"/>
    <property type="match status" value="1"/>
</dbReference>
<evidence type="ECO:0000256" key="2">
    <source>
        <dbReference type="ARBA" id="ARBA00010441"/>
    </source>
</evidence>
<evidence type="ECO:0000256" key="7">
    <source>
        <dbReference type="SAM" id="Phobius"/>
    </source>
</evidence>
<reference evidence="9" key="1">
    <citation type="journal article" date="2023" name="Commun. Biol.">
        <title>Genome analysis of Parmales, the sister group of diatoms, reveals the evolutionary specialization of diatoms from phago-mixotrophs to photoautotrophs.</title>
        <authorList>
            <person name="Ban H."/>
            <person name="Sato S."/>
            <person name="Yoshikawa S."/>
            <person name="Yamada K."/>
            <person name="Nakamura Y."/>
            <person name="Ichinomiya M."/>
            <person name="Sato N."/>
            <person name="Blanc-Mathieu R."/>
            <person name="Endo H."/>
            <person name="Kuwata A."/>
            <person name="Ogata H."/>
        </authorList>
    </citation>
    <scope>NUCLEOTIDE SEQUENCE [LARGE SCALE GENOMIC DNA]</scope>
    <source>
        <strain evidence="9">NIES 3700</strain>
    </source>
</reference>
<comment type="caution">
    <text evidence="8">The sequence shown here is derived from an EMBL/GenBank/DDBJ whole genome shotgun (WGS) entry which is preliminary data.</text>
</comment>
<dbReference type="InterPro" id="IPR014472">
    <property type="entry name" value="CHOPT"/>
</dbReference>
<keyword evidence="3 5" id="KW-0808">Transferase</keyword>
<dbReference type="PANTHER" id="PTHR10414:SF37">
    <property type="entry name" value="BB IN A BOXCAR, ISOFORM C"/>
    <property type="match status" value="1"/>
</dbReference>
<feature type="transmembrane region" description="Helical" evidence="7">
    <location>
        <begin position="343"/>
        <end position="361"/>
    </location>
</feature>
<name>A0A9W7C1D7_9STRA</name>
<dbReference type="OrthoDB" id="196717at2759"/>
<sequence>MGLFINGVGAQALKDYQYSGSDLSLTYKYILSPLAQKCVDNLTPRSLAPNTITFLGLLFMVFSYIVMYLYNPNLESFPFGVEIPRWVFFLNGSCMLIYQTLDNMDGKQARRTGSSSPLGMLFDHGCDAINSPLGSINWCVAMGIGVNQPFAVLWTLISSAIPFYFSTWEEYYTGALVLPVINGPSEGLILGASVSFFTGVFGVEAWHGYAGYDAVFAEGGVTGGVFAEHAEFVGGLFEDQSGSGFRGLKNYQLLICLAAFCAIQEAILKCASVVKTYGVKSLLNLLPFVTLLTCALTVGVYLPNSMTVNLRSFMFLFGILFVEQVTALMLAHMTLCDMMPMRVILFPAVLVAICSYCGLLSDNVDPTSWLDGTKVVLMYLGFALTFVGFKFIVVISEITECLGIYCFDIMTKRGDTVEYVKIKGGKAKATTKAASGGAEEKKVTTRKATRSSSRGRKRA</sequence>
<keyword evidence="7" id="KW-0812">Transmembrane</keyword>
<feature type="compositionally biased region" description="Low complexity" evidence="6">
    <location>
        <begin position="427"/>
        <end position="437"/>
    </location>
</feature>
<gene>
    <name evidence="8" type="ORF">TrLO_g12162</name>
</gene>
<dbReference type="Proteomes" id="UP001165122">
    <property type="component" value="Unassembled WGS sequence"/>
</dbReference>
<dbReference type="GO" id="GO:0008654">
    <property type="term" value="P:phospholipid biosynthetic process"/>
    <property type="evidence" value="ECO:0007669"/>
    <property type="project" value="InterPro"/>
</dbReference>
<keyword evidence="9" id="KW-1185">Reference proteome</keyword>
<accession>A0A9W7C1D7</accession>
<evidence type="ECO:0000256" key="3">
    <source>
        <dbReference type="ARBA" id="ARBA00022679"/>
    </source>
</evidence>
<evidence type="ECO:0000313" key="9">
    <source>
        <dbReference type="Proteomes" id="UP001165122"/>
    </source>
</evidence>
<evidence type="ECO:0000256" key="6">
    <source>
        <dbReference type="SAM" id="MobiDB-lite"/>
    </source>
</evidence>
<feature type="transmembrane region" description="Helical" evidence="7">
    <location>
        <begin position="376"/>
        <end position="395"/>
    </location>
</feature>
<comment type="similarity">
    <text evidence="2 5">Belongs to the CDP-alcohol phosphatidyltransferase class-I family.</text>
</comment>
<dbReference type="GO" id="GO:0016780">
    <property type="term" value="F:phosphotransferase activity, for other substituted phosphate groups"/>
    <property type="evidence" value="ECO:0007669"/>
    <property type="project" value="InterPro"/>
</dbReference>
<feature type="transmembrane region" description="Helical" evidence="7">
    <location>
        <begin position="313"/>
        <end position="331"/>
    </location>
</feature>
<keyword evidence="4 7" id="KW-0472">Membrane</keyword>
<dbReference type="EMBL" id="BRXW01000028">
    <property type="protein sequence ID" value="GMI00905.1"/>
    <property type="molecule type" value="Genomic_DNA"/>
</dbReference>
<evidence type="ECO:0000313" key="8">
    <source>
        <dbReference type="EMBL" id="GMI00905.1"/>
    </source>
</evidence>
<protein>
    <submittedName>
        <fullName evidence="8">Uncharacterized protein</fullName>
    </submittedName>
</protein>
<feature type="transmembrane region" description="Helical" evidence="7">
    <location>
        <begin position="52"/>
        <end position="71"/>
    </location>
</feature>
<dbReference type="PANTHER" id="PTHR10414">
    <property type="entry name" value="ETHANOLAMINEPHOSPHOTRANSFERASE"/>
    <property type="match status" value="1"/>
</dbReference>
<feature type="compositionally biased region" description="Basic residues" evidence="6">
    <location>
        <begin position="444"/>
        <end position="459"/>
    </location>
</feature>
<dbReference type="GO" id="GO:0016020">
    <property type="term" value="C:membrane"/>
    <property type="evidence" value="ECO:0007669"/>
    <property type="project" value="UniProtKB-SubCell"/>
</dbReference>
<dbReference type="InterPro" id="IPR000462">
    <property type="entry name" value="CDP-OH_P_trans"/>
</dbReference>
<feature type="transmembrane region" description="Helical" evidence="7">
    <location>
        <begin position="282"/>
        <end position="301"/>
    </location>
</feature>
<dbReference type="InterPro" id="IPR048254">
    <property type="entry name" value="CDP_ALCOHOL_P_TRANSF_CS"/>
</dbReference>
<feature type="transmembrane region" description="Helical" evidence="7">
    <location>
        <begin position="83"/>
        <end position="101"/>
    </location>
</feature>
<dbReference type="Pfam" id="PF01066">
    <property type="entry name" value="CDP-OH_P_transf"/>
    <property type="match status" value="1"/>
</dbReference>